<evidence type="ECO:0000313" key="11">
    <source>
        <dbReference type="Proteomes" id="UP000739180"/>
    </source>
</evidence>
<dbReference type="Gene3D" id="3.40.50.2000">
    <property type="entry name" value="Glycogen Phosphorylase B"/>
    <property type="match status" value="1"/>
</dbReference>
<evidence type="ECO:0000256" key="8">
    <source>
        <dbReference type="PROSITE-ProRule" id="PRU00339"/>
    </source>
</evidence>
<keyword evidence="6" id="KW-0677">Repeat</keyword>
<reference evidence="10 11" key="1">
    <citation type="submission" date="2019-05" db="EMBL/GenBank/DDBJ databases">
        <title>Genome of Alcanivorax gelatiniphagus, an oil degrading marine bacteria.</title>
        <authorList>
            <person name="Kwon K.K."/>
        </authorList>
    </citation>
    <scope>NUCLEOTIDE SEQUENCE [LARGE SCALE GENOMIC DNA]</scope>
    <source>
        <strain evidence="10 11">MEBiC 08158</strain>
    </source>
</reference>
<proteinExistence type="inferred from homology"/>
<evidence type="ECO:0000256" key="5">
    <source>
        <dbReference type="ARBA" id="ARBA00022679"/>
    </source>
</evidence>
<dbReference type="EMBL" id="VCQT01000022">
    <property type="protein sequence ID" value="TMW13645.1"/>
    <property type="molecule type" value="Genomic_DNA"/>
</dbReference>
<gene>
    <name evidence="10" type="ORF">FGS76_05805</name>
</gene>
<keyword evidence="11" id="KW-1185">Reference proteome</keyword>
<comment type="similarity">
    <text evidence="2">Belongs to the glycosyltransferase 41 family. O-GlcNAc transferase subfamily.</text>
</comment>
<accession>A0ABY2XP49</accession>
<keyword evidence="5" id="KW-0808">Transferase</keyword>
<dbReference type="InterPro" id="IPR011990">
    <property type="entry name" value="TPR-like_helical_dom_sf"/>
</dbReference>
<evidence type="ECO:0000313" key="10">
    <source>
        <dbReference type="EMBL" id="TMW13645.1"/>
    </source>
</evidence>
<dbReference type="Pfam" id="PF13432">
    <property type="entry name" value="TPR_16"/>
    <property type="match status" value="3"/>
</dbReference>
<feature type="repeat" description="TPR" evidence="8">
    <location>
        <begin position="80"/>
        <end position="113"/>
    </location>
</feature>
<feature type="repeat" description="TPR" evidence="8">
    <location>
        <begin position="114"/>
        <end position="147"/>
    </location>
</feature>
<comment type="caution">
    <text evidence="10">The sequence shown here is derived from an EMBL/GenBank/DDBJ whole genome shotgun (WGS) entry which is preliminary data.</text>
</comment>
<feature type="repeat" description="TPR" evidence="8">
    <location>
        <begin position="46"/>
        <end position="79"/>
    </location>
</feature>
<dbReference type="PROSITE" id="PS50005">
    <property type="entry name" value="TPR"/>
    <property type="match status" value="3"/>
</dbReference>
<evidence type="ECO:0000259" key="9">
    <source>
        <dbReference type="Pfam" id="PF13844"/>
    </source>
</evidence>
<dbReference type="Gene3D" id="3.40.50.11380">
    <property type="match status" value="1"/>
</dbReference>
<feature type="domain" description="O-GlcNAc transferase C-terminal" evidence="9">
    <location>
        <begin position="471"/>
        <end position="641"/>
    </location>
</feature>
<dbReference type="SMART" id="SM00028">
    <property type="entry name" value="TPR"/>
    <property type="match status" value="5"/>
</dbReference>
<evidence type="ECO:0000256" key="6">
    <source>
        <dbReference type="ARBA" id="ARBA00022737"/>
    </source>
</evidence>
<dbReference type="SUPFAM" id="SSF48452">
    <property type="entry name" value="TPR-like"/>
    <property type="match status" value="1"/>
</dbReference>
<dbReference type="InterPro" id="IPR029489">
    <property type="entry name" value="OGT/SEC/SPY_C"/>
</dbReference>
<comment type="pathway">
    <text evidence="1">Protein modification; protein glycosylation.</text>
</comment>
<evidence type="ECO:0000256" key="1">
    <source>
        <dbReference type="ARBA" id="ARBA00004922"/>
    </source>
</evidence>
<dbReference type="EC" id="2.4.1.255" evidence="3"/>
<evidence type="ECO:0000256" key="4">
    <source>
        <dbReference type="ARBA" id="ARBA00022676"/>
    </source>
</evidence>
<dbReference type="PANTHER" id="PTHR44998:SF1">
    <property type="entry name" value="UDP-N-ACETYLGLUCOSAMINE--PEPTIDE N-ACETYLGLUCOSAMINYLTRANSFERASE 110 KDA SUBUNIT"/>
    <property type="match status" value="1"/>
</dbReference>
<evidence type="ECO:0000256" key="7">
    <source>
        <dbReference type="ARBA" id="ARBA00022803"/>
    </source>
</evidence>
<dbReference type="PANTHER" id="PTHR44998">
    <property type="match status" value="1"/>
</dbReference>
<organism evidence="10 11">
    <name type="scientific">Alloalcanivorax gelatiniphagus</name>
    <dbReference type="NCBI Taxonomy" id="1194167"/>
    <lineage>
        <taxon>Bacteria</taxon>
        <taxon>Pseudomonadati</taxon>
        <taxon>Pseudomonadota</taxon>
        <taxon>Gammaproteobacteria</taxon>
        <taxon>Oceanospirillales</taxon>
        <taxon>Alcanivoracaceae</taxon>
        <taxon>Alloalcanivorax</taxon>
    </lineage>
</organism>
<name>A0ABY2XP49_9GAMM</name>
<dbReference type="SUPFAM" id="SSF53756">
    <property type="entry name" value="UDP-Glycosyltransferase/glycogen phosphorylase"/>
    <property type="match status" value="1"/>
</dbReference>
<dbReference type="Proteomes" id="UP000739180">
    <property type="component" value="Unassembled WGS sequence"/>
</dbReference>
<keyword evidence="4" id="KW-0328">Glycosyltransferase</keyword>
<evidence type="ECO:0000256" key="3">
    <source>
        <dbReference type="ARBA" id="ARBA00011970"/>
    </source>
</evidence>
<sequence>MTVLLPPMTEHPEQTLKRALALIGDGRLEDALALLAPLAARHPGVPAAVINHGELLRRLGRFDEAVAVLEKAVARLPDLPVARFNLALALRGAGRLEDALAVYREALRRQPDHGDGWYNQGNTLLDSGRDEEAVASYRRALQHLPPARQPRTLNNLGSALILLRRPTEAAAPLRDALALAPDYADAHLNLAVANERQGQMASAAAGYRRVSALRPDHWWHELHADLLCPDVFDDNAAIDAWQDGYAATLARWRDRPGQLDPAHLHHSGAEPPPTLMYQGRADLAVKSAHADLLAPRLPDYQPPAARTGGDRRRIGMVVNHGHEGIFIRSVLGLLPRLDRQRFEIVVAVTRPALDRTRAALGEDGITWLALDPRVDQAAAQLRAARLDLLYHWEVGSDSFNYFLPWLRPAPLQYTSWAWPLTTGIPAMDFFLSSDLVEPADAAHRYRENLITMPGNMFTWTTPPEPPSRPPTRGDFGLPERANLYLCAQNPRKIHPDFDPLVAAILERDPLGRVLLIGSQEGAETAPLRRRLQRRLGPLAERITLLPRQSRQRYLGLLGLADVVLDPPHYSGANTSYDALGLALPLITLPSPLLRGHFTAGLYGRMGLNGLIARDPDHYVDLAVALATDPALRAHWRDTLRQHNGALFHDERAVRELEDAWERMLGDG</sequence>
<protein>
    <recommendedName>
        <fullName evidence="3">protein O-GlcNAc transferase</fullName>
        <ecNumber evidence="3">2.4.1.255</ecNumber>
    </recommendedName>
</protein>
<keyword evidence="7 8" id="KW-0802">TPR repeat</keyword>
<dbReference type="Gene3D" id="1.25.40.10">
    <property type="entry name" value="Tetratricopeptide repeat domain"/>
    <property type="match status" value="2"/>
</dbReference>
<dbReference type="Pfam" id="PF13844">
    <property type="entry name" value="Glyco_transf_41"/>
    <property type="match status" value="1"/>
</dbReference>
<dbReference type="InterPro" id="IPR019734">
    <property type="entry name" value="TPR_rpt"/>
</dbReference>
<evidence type="ECO:0000256" key="2">
    <source>
        <dbReference type="ARBA" id="ARBA00005386"/>
    </source>
</evidence>